<reference evidence="1" key="2">
    <citation type="submission" date="2023-05" db="EMBL/GenBank/DDBJ databases">
        <authorList>
            <consortium name="Lawrence Berkeley National Laboratory"/>
            <person name="Steindorff A."/>
            <person name="Hensen N."/>
            <person name="Bonometti L."/>
            <person name="Westerberg I."/>
            <person name="Brannstrom I.O."/>
            <person name="Guillou S."/>
            <person name="Cros-Aarteil S."/>
            <person name="Calhoun S."/>
            <person name="Haridas S."/>
            <person name="Kuo A."/>
            <person name="Mondo S."/>
            <person name="Pangilinan J."/>
            <person name="Riley R."/>
            <person name="Labutti K."/>
            <person name="Andreopoulos B."/>
            <person name="Lipzen A."/>
            <person name="Chen C."/>
            <person name="Yanf M."/>
            <person name="Daum C."/>
            <person name="Ng V."/>
            <person name="Clum A."/>
            <person name="Ohm R."/>
            <person name="Martin F."/>
            <person name="Silar P."/>
            <person name="Natvig D."/>
            <person name="Lalanne C."/>
            <person name="Gautier V."/>
            <person name="Ament-Velasquez S.L."/>
            <person name="Kruys A."/>
            <person name="Hutchinson M.I."/>
            <person name="Powell A.J."/>
            <person name="Barry K."/>
            <person name="Miller A.N."/>
            <person name="Grigoriev I.V."/>
            <person name="Debuchy R."/>
            <person name="Gladieux P."/>
            <person name="Thoren M.H."/>
            <person name="Johannesson H."/>
        </authorList>
    </citation>
    <scope>NUCLEOTIDE SEQUENCE</scope>
    <source>
        <strain evidence="1">CBS 892.96</strain>
    </source>
</reference>
<sequence>MADGHDAYCLSTRRYDPQYYEHVGVSLDPRNFAFGDRLDAALALMREVLAGGGRAEGLGVILSMPPRKVFSTTPNILELGAGIKEYLQDRHAMESGLLCWLKGALTGFLNEEGYVNLKAPVASVMLASSRKSDNNLNDACPPVENSEAVHSIRDHDDQEWDIVDTGYELPSPPYAVYLGDKQNYLSGIYPTWTDPKSNLFMLVD</sequence>
<gene>
    <name evidence="1" type="ORF">QBC36DRAFT_358843</name>
</gene>
<evidence type="ECO:0000313" key="2">
    <source>
        <dbReference type="Proteomes" id="UP001302321"/>
    </source>
</evidence>
<proteinExistence type="predicted"/>
<reference evidence="1" key="1">
    <citation type="journal article" date="2023" name="Mol. Phylogenet. Evol.">
        <title>Genome-scale phylogeny and comparative genomics of the fungal order Sordariales.</title>
        <authorList>
            <person name="Hensen N."/>
            <person name="Bonometti L."/>
            <person name="Westerberg I."/>
            <person name="Brannstrom I.O."/>
            <person name="Guillou S."/>
            <person name="Cros-Aarteil S."/>
            <person name="Calhoun S."/>
            <person name="Haridas S."/>
            <person name="Kuo A."/>
            <person name="Mondo S."/>
            <person name="Pangilinan J."/>
            <person name="Riley R."/>
            <person name="LaButti K."/>
            <person name="Andreopoulos B."/>
            <person name="Lipzen A."/>
            <person name="Chen C."/>
            <person name="Yan M."/>
            <person name="Daum C."/>
            <person name="Ng V."/>
            <person name="Clum A."/>
            <person name="Steindorff A."/>
            <person name="Ohm R.A."/>
            <person name="Martin F."/>
            <person name="Silar P."/>
            <person name="Natvig D.O."/>
            <person name="Lalanne C."/>
            <person name="Gautier V."/>
            <person name="Ament-Velasquez S.L."/>
            <person name="Kruys A."/>
            <person name="Hutchinson M.I."/>
            <person name="Powell A.J."/>
            <person name="Barry K."/>
            <person name="Miller A.N."/>
            <person name="Grigoriev I.V."/>
            <person name="Debuchy R."/>
            <person name="Gladieux P."/>
            <person name="Hiltunen Thoren M."/>
            <person name="Johannesson H."/>
        </authorList>
    </citation>
    <scope>NUCLEOTIDE SEQUENCE</scope>
    <source>
        <strain evidence="1">CBS 892.96</strain>
    </source>
</reference>
<keyword evidence="2" id="KW-1185">Reference proteome</keyword>
<dbReference type="EMBL" id="MU866312">
    <property type="protein sequence ID" value="KAK4173906.1"/>
    <property type="molecule type" value="Genomic_DNA"/>
</dbReference>
<dbReference type="AlphaFoldDB" id="A0AAN6W2E9"/>
<organism evidence="1 2">
    <name type="scientific">Triangularia setosa</name>
    <dbReference type="NCBI Taxonomy" id="2587417"/>
    <lineage>
        <taxon>Eukaryota</taxon>
        <taxon>Fungi</taxon>
        <taxon>Dikarya</taxon>
        <taxon>Ascomycota</taxon>
        <taxon>Pezizomycotina</taxon>
        <taxon>Sordariomycetes</taxon>
        <taxon>Sordariomycetidae</taxon>
        <taxon>Sordariales</taxon>
        <taxon>Podosporaceae</taxon>
        <taxon>Triangularia</taxon>
    </lineage>
</organism>
<evidence type="ECO:0000313" key="1">
    <source>
        <dbReference type="EMBL" id="KAK4173906.1"/>
    </source>
</evidence>
<name>A0AAN6W2E9_9PEZI</name>
<protein>
    <submittedName>
        <fullName evidence="1">Uncharacterized protein</fullName>
    </submittedName>
</protein>
<comment type="caution">
    <text evidence="1">The sequence shown here is derived from an EMBL/GenBank/DDBJ whole genome shotgun (WGS) entry which is preliminary data.</text>
</comment>
<accession>A0AAN6W2E9</accession>
<dbReference type="Proteomes" id="UP001302321">
    <property type="component" value="Unassembled WGS sequence"/>
</dbReference>